<dbReference type="KEGG" id="pbi:112540717"/>
<sequence length="235" mass="25629">MKRQGWGKPRVQLLPRWARSKTGDGAAERGAQISVGAMPESGSPGGAEGTQAALELEVPSRGSSPCPEQAPGSTEVCPAEGLGGCAGEASVQYGVSYRCLLRQNQVLLTALEELQMRCASLKKENSLLRKTCFPETQEKVRHLKRKNAELAVIAKRLEERARKLQEANLRVVNAPINVKSSCAGLCKRVLARQRATDLQEQANALLMKDKQINALQRECQELQAKIMGGKVNVYH</sequence>
<keyword evidence="1" id="KW-0175">Coiled coil</keyword>
<evidence type="ECO:0000313" key="5">
    <source>
        <dbReference type="RefSeq" id="XP_025022934.1"/>
    </source>
</evidence>
<dbReference type="PANTHER" id="PTHR14234">
    <property type="entry name" value="RIM BINDING PROTEIN-RELATED"/>
    <property type="match status" value="1"/>
</dbReference>
<reference evidence="5" key="1">
    <citation type="submission" date="2025-08" db="UniProtKB">
        <authorList>
            <consortium name="RefSeq"/>
        </authorList>
    </citation>
    <scope>IDENTIFICATION</scope>
    <source>
        <tissue evidence="5">Liver</tissue>
    </source>
</reference>
<dbReference type="InterPro" id="IPR057950">
    <property type="entry name" value="RIMB1/RIM3A-C-like_N"/>
</dbReference>
<evidence type="ECO:0000259" key="3">
    <source>
        <dbReference type="Pfam" id="PF25566"/>
    </source>
</evidence>
<feature type="domain" description="RIMB1/RIM3A-C-like N-terminal" evidence="3">
    <location>
        <begin position="99"/>
        <end position="226"/>
    </location>
</feature>
<dbReference type="AlphaFoldDB" id="A0A9F5IY73"/>
<feature type="coiled-coil region" evidence="1">
    <location>
        <begin position="104"/>
        <end position="174"/>
    </location>
</feature>
<evidence type="ECO:0000256" key="2">
    <source>
        <dbReference type="SAM" id="MobiDB-lite"/>
    </source>
</evidence>
<accession>A0A9F5IY73</accession>
<evidence type="ECO:0000256" key="1">
    <source>
        <dbReference type="SAM" id="Coils"/>
    </source>
</evidence>
<name>A0A9F5IY73_PYTBI</name>
<dbReference type="PANTHER" id="PTHR14234:SF20">
    <property type="entry name" value="PERIPHERAL-TYPE BENZODIAZEPINE RECEPTOR-ASSOCIATED PROTEIN 1"/>
    <property type="match status" value="1"/>
</dbReference>
<proteinExistence type="predicted"/>
<evidence type="ECO:0000313" key="4">
    <source>
        <dbReference type="Proteomes" id="UP000695026"/>
    </source>
</evidence>
<dbReference type="Proteomes" id="UP000695026">
    <property type="component" value="Unplaced"/>
</dbReference>
<feature type="coiled-coil region" evidence="1">
    <location>
        <begin position="198"/>
        <end position="232"/>
    </location>
</feature>
<gene>
    <name evidence="5" type="primary">LOC112540717</name>
</gene>
<dbReference type="Pfam" id="PF25566">
    <property type="entry name" value="RIMB1_N"/>
    <property type="match status" value="1"/>
</dbReference>
<dbReference type="RefSeq" id="XP_025022934.1">
    <property type="nucleotide sequence ID" value="XM_025167166.1"/>
</dbReference>
<feature type="region of interest" description="Disordered" evidence="2">
    <location>
        <begin position="1"/>
        <end position="49"/>
    </location>
</feature>
<dbReference type="GO" id="GO:0030156">
    <property type="term" value="F:benzodiazepine receptor binding"/>
    <property type="evidence" value="ECO:0007669"/>
    <property type="project" value="TreeGrafter"/>
</dbReference>
<dbReference type="InterPro" id="IPR040325">
    <property type="entry name" value="RIMBP1/2/3"/>
</dbReference>
<dbReference type="OrthoDB" id="4158657at2759"/>
<dbReference type="GeneID" id="112540717"/>
<organism evidence="4 5">
    <name type="scientific">Python bivittatus</name>
    <name type="common">Burmese python</name>
    <name type="synonym">Python molurus bivittatus</name>
    <dbReference type="NCBI Taxonomy" id="176946"/>
    <lineage>
        <taxon>Eukaryota</taxon>
        <taxon>Metazoa</taxon>
        <taxon>Chordata</taxon>
        <taxon>Craniata</taxon>
        <taxon>Vertebrata</taxon>
        <taxon>Euteleostomi</taxon>
        <taxon>Lepidosauria</taxon>
        <taxon>Squamata</taxon>
        <taxon>Bifurcata</taxon>
        <taxon>Unidentata</taxon>
        <taxon>Episquamata</taxon>
        <taxon>Toxicofera</taxon>
        <taxon>Serpentes</taxon>
        <taxon>Henophidia</taxon>
        <taxon>Pythonidae</taxon>
        <taxon>Python</taxon>
    </lineage>
</organism>
<protein>
    <submittedName>
        <fullName evidence="5">Peripheral-type benzodiazepine receptor-associated protein 1-like</fullName>
    </submittedName>
</protein>
<keyword evidence="4" id="KW-1185">Reference proteome</keyword>